<organism evidence="1 2">
    <name type="scientific">Geodermatophilus arenarius</name>
    <dbReference type="NCBI Taxonomy" id="1137990"/>
    <lineage>
        <taxon>Bacteria</taxon>
        <taxon>Bacillati</taxon>
        <taxon>Actinomycetota</taxon>
        <taxon>Actinomycetes</taxon>
        <taxon>Geodermatophilales</taxon>
        <taxon>Geodermatophilaceae</taxon>
        <taxon>Geodermatophilus</taxon>
    </lineage>
</organism>
<name>A0ABV9LE81_9ACTN</name>
<dbReference type="Proteomes" id="UP001596025">
    <property type="component" value="Unassembled WGS sequence"/>
</dbReference>
<keyword evidence="2" id="KW-1185">Reference proteome</keyword>
<dbReference type="Gene3D" id="2.40.30.100">
    <property type="entry name" value="AF2212/PG0164-like"/>
    <property type="match status" value="1"/>
</dbReference>
<reference evidence="2" key="1">
    <citation type="journal article" date="2019" name="Int. J. Syst. Evol. Microbiol.">
        <title>The Global Catalogue of Microorganisms (GCM) 10K type strain sequencing project: providing services to taxonomists for standard genome sequencing and annotation.</title>
        <authorList>
            <consortium name="The Broad Institute Genomics Platform"/>
            <consortium name="The Broad Institute Genome Sequencing Center for Infectious Disease"/>
            <person name="Wu L."/>
            <person name="Ma J."/>
        </authorList>
    </citation>
    <scope>NUCLEOTIDE SEQUENCE [LARGE SCALE GENOMIC DNA]</scope>
    <source>
        <strain evidence="2">CCUG 62763</strain>
    </source>
</reference>
<dbReference type="InterPro" id="IPR037079">
    <property type="entry name" value="AF2212/PG0164-like_sf"/>
</dbReference>
<sequence length="148" mass="15415">MTEELRLTTTLAPRGPAAAVVLTDEQVAGLGGGAKAFPVRVTVGTVTVEGRVARMGGENLIGLSKERRAALGVAIGDTVDVVVALDRAERTVEVPPDLAEALAAAGVREAFDRLSYTSRKEHARSVADAKRPETRARRVSAVVDAVSG</sequence>
<evidence type="ECO:0000313" key="2">
    <source>
        <dbReference type="Proteomes" id="UP001596025"/>
    </source>
</evidence>
<accession>A0ABV9LE81</accession>
<dbReference type="Pfam" id="PF13376">
    <property type="entry name" value="OmdA"/>
    <property type="match status" value="1"/>
</dbReference>
<comment type="caution">
    <text evidence="1">The sequence shown here is derived from an EMBL/GenBank/DDBJ whole genome shotgun (WGS) entry which is preliminary data.</text>
</comment>
<protein>
    <submittedName>
        <fullName evidence="1">YdeI/OmpD-associated family protein</fullName>
    </submittedName>
</protein>
<dbReference type="RefSeq" id="WP_387986459.1">
    <property type="nucleotide sequence ID" value="NZ_JBHSGR010000002.1"/>
</dbReference>
<dbReference type="Pfam" id="PF08922">
    <property type="entry name" value="DUF1905"/>
    <property type="match status" value="1"/>
</dbReference>
<dbReference type="InterPro" id="IPR015018">
    <property type="entry name" value="DUF1905"/>
</dbReference>
<proteinExistence type="predicted"/>
<dbReference type="EMBL" id="JBHSGR010000002">
    <property type="protein sequence ID" value="MFC4692474.1"/>
    <property type="molecule type" value="Genomic_DNA"/>
</dbReference>
<evidence type="ECO:0000313" key="1">
    <source>
        <dbReference type="EMBL" id="MFC4692474.1"/>
    </source>
</evidence>
<gene>
    <name evidence="1" type="ORF">ACFO3M_03635</name>
</gene>
<dbReference type="SUPFAM" id="SSF141694">
    <property type="entry name" value="AF2212/PG0164-like"/>
    <property type="match status" value="1"/>
</dbReference>